<evidence type="ECO:0000313" key="2">
    <source>
        <dbReference type="EMBL" id="ADU96029.1"/>
    </source>
</evidence>
<name>E8T324_THEA1</name>
<keyword evidence="3" id="KW-1185">Reference proteome</keyword>
<dbReference type="EMBL" id="CP002444">
    <property type="protein sequence ID" value="ADU96029.1"/>
    <property type="molecule type" value="Genomic_DNA"/>
</dbReference>
<protein>
    <submittedName>
        <fullName evidence="2">Uncharacterized protein</fullName>
    </submittedName>
</protein>
<dbReference type="AlphaFoldDB" id="E8T324"/>
<keyword evidence="1" id="KW-0175">Coiled coil</keyword>
<dbReference type="STRING" id="648996.Theam_0055"/>
<evidence type="ECO:0000313" key="3">
    <source>
        <dbReference type="Proteomes" id="UP000006362"/>
    </source>
</evidence>
<proteinExistence type="predicted"/>
<dbReference type="RefSeq" id="WP_013536815.1">
    <property type="nucleotide sequence ID" value="NC_014926.1"/>
</dbReference>
<evidence type="ECO:0000256" key="1">
    <source>
        <dbReference type="SAM" id="Coils"/>
    </source>
</evidence>
<reference evidence="2" key="1">
    <citation type="submission" date="2011-01" db="EMBL/GenBank/DDBJ databases">
        <title>Complete sequence of chromosome of Thermovibrio ammonificans HB-1.</title>
        <authorList>
            <consortium name="US DOE Joint Genome Institute"/>
            <person name="Lucas S."/>
            <person name="Copeland A."/>
            <person name="Lapidus A."/>
            <person name="Cheng J.-F."/>
            <person name="Goodwin L."/>
            <person name="Pitluck S."/>
            <person name="Davenport K."/>
            <person name="Detter J.C."/>
            <person name="Han C."/>
            <person name="Tapia R."/>
            <person name="Land M."/>
            <person name="Hauser L."/>
            <person name="Kyrpides N."/>
            <person name="Ivanova N."/>
            <person name="Ovchinnikova G."/>
            <person name="Vetriani C."/>
            <person name="Woyke T."/>
        </authorList>
    </citation>
    <scope>NUCLEOTIDE SEQUENCE [LARGE SCALE GENOMIC DNA]</scope>
    <source>
        <strain evidence="2">HB-1</strain>
    </source>
</reference>
<dbReference type="KEGG" id="tam:Theam_0055"/>
<sequence length="139" mass="16654">MTLDADFLKVLQIAAQMGATIITAIWAFKRWVSNPLHDEILELRQTIKSENRELQRWFERELRYIKEEHEQFKNELGQLKVEVKSVQKEYTPKELHWKDVSGWRGEVRELHLKIDGYQRWLTEQLFKLAGGDRCTARKD</sequence>
<feature type="coiled-coil region" evidence="1">
    <location>
        <begin position="40"/>
        <end position="89"/>
    </location>
</feature>
<organism evidence="2 3">
    <name type="scientific">Thermovibrio ammonificans (strain DSM 15698 / JCM 12110 / HB-1)</name>
    <dbReference type="NCBI Taxonomy" id="648996"/>
    <lineage>
        <taxon>Bacteria</taxon>
        <taxon>Pseudomonadati</taxon>
        <taxon>Aquificota</taxon>
        <taxon>Aquificia</taxon>
        <taxon>Desulfurobacteriales</taxon>
        <taxon>Desulfurobacteriaceae</taxon>
        <taxon>Thermovibrio</taxon>
    </lineage>
</organism>
<dbReference type="HOGENOM" id="CLU_1844144_0_0_0"/>
<accession>E8T324</accession>
<gene>
    <name evidence="2" type="ordered locus">Theam_0055</name>
</gene>
<dbReference type="Proteomes" id="UP000006362">
    <property type="component" value="Chromosome"/>
</dbReference>